<gene>
    <name evidence="1" type="ORF">Sjap_000290</name>
</gene>
<accession>A0AAP0KIQ1</accession>
<proteinExistence type="predicted"/>
<dbReference type="EMBL" id="JBBNAE010000001">
    <property type="protein sequence ID" value="KAK9152810.1"/>
    <property type="molecule type" value="Genomic_DNA"/>
</dbReference>
<dbReference type="Proteomes" id="UP001417504">
    <property type="component" value="Unassembled WGS sequence"/>
</dbReference>
<dbReference type="AlphaFoldDB" id="A0AAP0KIQ1"/>
<sequence length="79" mass="8796">MLAVPQPLDHASIMNPLEKIDDDHMGNIGESIFKNYIDYDFSDLENLPDFGDCDLSLYDDLMRNITDDNDSGGGDGVLK</sequence>
<comment type="caution">
    <text evidence="1">The sequence shown here is derived from an EMBL/GenBank/DDBJ whole genome shotgun (WGS) entry which is preliminary data.</text>
</comment>
<protein>
    <submittedName>
        <fullName evidence="1">Uncharacterized protein</fullName>
    </submittedName>
</protein>
<reference evidence="1 2" key="1">
    <citation type="submission" date="2024-01" db="EMBL/GenBank/DDBJ databases">
        <title>Genome assemblies of Stephania.</title>
        <authorList>
            <person name="Yang L."/>
        </authorList>
    </citation>
    <scope>NUCLEOTIDE SEQUENCE [LARGE SCALE GENOMIC DNA]</scope>
    <source>
        <strain evidence="1">QJT</strain>
        <tissue evidence="1">Leaf</tissue>
    </source>
</reference>
<name>A0AAP0KIQ1_9MAGN</name>
<keyword evidence="2" id="KW-1185">Reference proteome</keyword>
<organism evidence="1 2">
    <name type="scientific">Stephania japonica</name>
    <dbReference type="NCBI Taxonomy" id="461633"/>
    <lineage>
        <taxon>Eukaryota</taxon>
        <taxon>Viridiplantae</taxon>
        <taxon>Streptophyta</taxon>
        <taxon>Embryophyta</taxon>
        <taxon>Tracheophyta</taxon>
        <taxon>Spermatophyta</taxon>
        <taxon>Magnoliopsida</taxon>
        <taxon>Ranunculales</taxon>
        <taxon>Menispermaceae</taxon>
        <taxon>Menispermoideae</taxon>
        <taxon>Cissampelideae</taxon>
        <taxon>Stephania</taxon>
    </lineage>
</organism>
<evidence type="ECO:0000313" key="1">
    <source>
        <dbReference type="EMBL" id="KAK9152810.1"/>
    </source>
</evidence>
<evidence type="ECO:0000313" key="2">
    <source>
        <dbReference type="Proteomes" id="UP001417504"/>
    </source>
</evidence>